<accession>A0A4P7BAD0</accession>
<evidence type="ECO:0000313" key="1">
    <source>
        <dbReference type="EMBL" id="GGZ06090.1"/>
    </source>
</evidence>
<dbReference type="Proteomes" id="UP000294359">
    <property type="component" value="Chromosome"/>
</dbReference>
<organism evidence="1 4">
    <name type="scientific">Pseudoduganella plicata</name>
    <dbReference type="NCBI Taxonomy" id="321984"/>
    <lineage>
        <taxon>Bacteria</taxon>
        <taxon>Pseudomonadati</taxon>
        <taxon>Pseudomonadota</taxon>
        <taxon>Betaproteobacteria</taxon>
        <taxon>Burkholderiales</taxon>
        <taxon>Oxalobacteraceae</taxon>
        <taxon>Telluria group</taxon>
        <taxon>Pseudoduganella</taxon>
    </lineage>
</organism>
<dbReference type="EMBL" id="CP038026">
    <property type="protein sequence ID" value="QBQ34933.1"/>
    <property type="molecule type" value="Genomic_DNA"/>
</dbReference>
<dbReference type="OrthoDB" id="9796022at2"/>
<evidence type="ECO:0000313" key="3">
    <source>
        <dbReference type="Proteomes" id="UP000294359"/>
    </source>
</evidence>
<evidence type="ECO:0000313" key="2">
    <source>
        <dbReference type="EMBL" id="QBQ34933.1"/>
    </source>
</evidence>
<reference evidence="1" key="1">
    <citation type="journal article" date="2014" name="Int. J. Syst. Evol. Microbiol.">
        <title>Complete genome sequence of Corynebacterium casei LMG S-19264T (=DSM 44701T), isolated from a smear-ripened cheese.</title>
        <authorList>
            <consortium name="US DOE Joint Genome Institute (JGI-PGF)"/>
            <person name="Walter F."/>
            <person name="Albersmeier A."/>
            <person name="Kalinowski J."/>
            <person name="Ruckert C."/>
        </authorList>
    </citation>
    <scope>NUCLEOTIDE SEQUENCE</scope>
    <source>
        <strain evidence="1">KCTC 12344</strain>
    </source>
</reference>
<dbReference type="RefSeq" id="WP_134382960.1">
    <property type="nucleotide sequence ID" value="NZ_BMWW01000010.1"/>
</dbReference>
<dbReference type="Gene3D" id="3.40.50.10400">
    <property type="entry name" value="Hypothetical protein PA1492"/>
    <property type="match status" value="1"/>
</dbReference>
<reference evidence="1" key="3">
    <citation type="submission" date="2022-12" db="EMBL/GenBank/DDBJ databases">
        <authorList>
            <person name="Sun Q."/>
            <person name="Kim S."/>
        </authorList>
    </citation>
    <scope>NUCLEOTIDE SEQUENCE</scope>
    <source>
        <strain evidence="1">KCTC 12344</strain>
    </source>
</reference>
<dbReference type="Proteomes" id="UP000619512">
    <property type="component" value="Unassembled WGS sequence"/>
</dbReference>
<protein>
    <submittedName>
        <fullName evidence="2">DUF4406 domain-containing protein</fullName>
    </submittedName>
</protein>
<reference evidence="2 3" key="2">
    <citation type="submission" date="2019-03" db="EMBL/GenBank/DDBJ databases">
        <title>Draft Genome Sequences of Six Type Strains of the Genus Massilia.</title>
        <authorList>
            <person name="Miess H."/>
            <person name="Frediansyhah A."/>
            <person name="Gross H."/>
        </authorList>
    </citation>
    <scope>NUCLEOTIDE SEQUENCE [LARGE SCALE GENOMIC DNA]</scope>
    <source>
        <strain evidence="2 3">DSM 17505</strain>
    </source>
</reference>
<gene>
    <name evidence="2" type="ORF">E1742_01110</name>
    <name evidence="1" type="ORF">GCM10007388_44460</name>
</gene>
<name>A0A4P7BAD0_9BURK</name>
<dbReference type="AlphaFoldDB" id="A0A4P7BAD0"/>
<sequence length="123" mass="12960">MHAPQPKTILIAGPYRSGTDGDPVRIAANLHALERAAWDIYRKGHVPLIGEWAALPLAQAAGLCADGAAPGEFLYAVAARMLARCDGVYRIPGASQGADGDVRLARELGLPCWFSLDEVPAVA</sequence>
<proteinExistence type="predicted"/>
<keyword evidence="3" id="KW-1185">Reference proteome</keyword>
<dbReference type="EMBL" id="BMWW01000010">
    <property type="protein sequence ID" value="GGZ06090.1"/>
    <property type="molecule type" value="Genomic_DNA"/>
</dbReference>
<evidence type="ECO:0000313" key="4">
    <source>
        <dbReference type="Proteomes" id="UP000619512"/>
    </source>
</evidence>